<protein>
    <recommendedName>
        <fullName evidence="2">Vacuolar sorting protein Vps3844 C-terminal domain-containing protein</fullName>
    </recommendedName>
</protein>
<evidence type="ECO:0000313" key="4">
    <source>
        <dbReference type="Proteomes" id="UP000750522"/>
    </source>
</evidence>
<name>A0A9P5G7U0_GEOCN</name>
<sequence>MKPSLLAFSMAAAVAAAEPACPGAAVYIFDNNNNNQQQQNKPATLNLHQAQLALADFVGVSQLYSVKDVHFPAGYRTSCGGKDRLFGSDESDLNGKPPTAVVVVNGLPENHSSLFVQDSSSAVEDVVSPAFNIDEAPTSSFFRAFFDRISNDVTELYNGDLKSTMDKAVSVISLFSSEIEAAAREGLAGAGFFKRSLRHMDDGEDASHHRHLEEIAHIRRLGPELTRGQTAFVRIESLNMLQNDGSNEYHSALKDISSALRDLVASGSDLRLMVIAAPRAACAHKARQMIKRSATSSSSTTLFKRASELTAAIGPYKSKEACELATDSCSGHGNCRALANGLYACACEKSYNAEKKKTTYYAGSACEKKDVSVETQMFLWTGIGIVFAIYAGIKLMYSIDSEPLPGILNVGKRPSSNN</sequence>
<dbReference type="PANTHER" id="PTHR36853">
    <property type="entry name" value="EXPRESSED PROTEIN"/>
    <property type="match status" value="1"/>
</dbReference>
<reference evidence="3" key="1">
    <citation type="journal article" date="2020" name="Front. Microbiol.">
        <title>Phenotypic and Genetic Characterization of the Cheese Ripening Yeast Geotrichum candidum.</title>
        <authorList>
            <person name="Perkins V."/>
            <person name="Vignola S."/>
            <person name="Lessard M.H."/>
            <person name="Plante P.L."/>
            <person name="Corbeil J."/>
            <person name="Dugat-Bony E."/>
            <person name="Frenette M."/>
            <person name="Labrie S."/>
        </authorList>
    </citation>
    <scope>NUCLEOTIDE SEQUENCE</scope>
    <source>
        <strain evidence="3">LMA-70</strain>
    </source>
</reference>
<reference evidence="3" key="2">
    <citation type="submission" date="2020-01" db="EMBL/GenBank/DDBJ databases">
        <authorList>
            <person name="Perkins V."/>
            <person name="Lessard M.-H."/>
            <person name="Dugat-Bony E."/>
            <person name="Frenette M."/>
            <person name="Labrie S."/>
        </authorList>
    </citation>
    <scope>NUCLEOTIDE SEQUENCE</scope>
    <source>
        <strain evidence="3">LMA-70</strain>
    </source>
</reference>
<dbReference type="Proteomes" id="UP000750522">
    <property type="component" value="Unassembled WGS sequence"/>
</dbReference>
<evidence type="ECO:0000259" key="2">
    <source>
        <dbReference type="Pfam" id="PF12955"/>
    </source>
</evidence>
<keyword evidence="1" id="KW-0732">Signal</keyword>
<accession>A0A9P5G7U0</accession>
<dbReference type="GO" id="GO:0005783">
    <property type="term" value="C:endoplasmic reticulum"/>
    <property type="evidence" value="ECO:0007669"/>
    <property type="project" value="TreeGrafter"/>
</dbReference>
<dbReference type="EMBL" id="QQZK01000024">
    <property type="protein sequence ID" value="KAF5103244.1"/>
    <property type="molecule type" value="Genomic_DNA"/>
</dbReference>
<evidence type="ECO:0000313" key="3">
    <source>
        <dbReference type="EMBL" id="KAF5103244.1"/>
    </source>
</evidence>
<proteinExistence type="predicted"/>
<organism evidence="3 4">
    <name type="scientific">Geotrichum candidum</name>
    <name type="common">Oospora lactis</name>
    <name type="synonym">Dipodascus geotrichum</name>
    <dbReference type="NCBI Taxonomy" id="1173061"/>
    <lineage>
        <taxon>Eukaryota</taxon>
        <taxon>Fungi</taxon>
        <taxon>Dikarya</taxon>
        <taxon>Ascomycota</taxon>
        <taxon>Saccharomycotina</taxon>
        <taxon>Dipodascomycetes</taxon>
        <taxon>Dipodascales</taxon>
        <taxon>Dipodascaceae</taxon>
        <taxon>Geotrichum</taxon>
    </lineage>
</organism>
<dbReference type="InterPro" id="IPR053065">
    <property type="entry name" value="Archenteron_Induction-Rel"/>
</dbReference>
<dbReference type="PANTHER" id="PTHR36853:SF1">
    <property type="entry name" value="DUF3844 DOMAIN-CONTAINING PROTEIN"/>
    <property type="match status" value="1"/>
</dbReference>
<dbReference type="Pfam" id="PF12955">
    <property type="entry name" value="Vps3844_C"/>
    <property type="match status" value="1"/>
</dbReference>
<dbReference type="AlphaFoldDB" id="A0A9P5G7U0"/>
<feature type="domain" description="Vacuolar sorting protein Vps3844 C-terminal" evidence="2">
    <location>
        <begin position="316"/>
        <end position="409"/>
    </location>
</feature>
<feature type="chain" id="PRO_5040446413" description="Vacuolar sorting protein Vps3844 C-terminal domain-containing protein" evidence="1">
    <location>
        <begin position="17"/>
        <end position="418"/>
    </location>
</feature>
<gene>
    <name evidence="3" type="ORF">DV451_001539</name>
</gene>
<dbReference type="InterPro" id="IPR024382">
    <property type="entry name" value="Vps3844_C"/>
</dbReference>
<evidence type="ECO:0000256" key="1">
    <source>
        <dbReference type="SAM" id="SignalP"/>
    </source>
</evidence>
<comment type="caution">
    <text evidence="3">The sequence shown here is derived from an EMBL/GenBank/DDBJ whole genome shotgun (WGS) entry which is preliminary data.</text>
</comment>
<feature type="signal peptide" evidence="1">
    <location>
        <begin position="1"/>
        <end position="16"/>
    </location>
</feature>